<dbReference type="Gramene" id="KXG21939">
    <property type="protein sequence ID" value="KXG21939"/>
    <property type="gene ID" value="SORBI_3009G129650"/>
</dbReference>
<name>A0A1B6P856_SORBI</name>
<keyword evidence="2" id="KW-1185">Reference proteome</keyword>
<protein>
    <submittedName>
        <fullName evidence="1">Uncharacterized protein</fullName>
    </submittedName>
</protein>
<sequence length="86" mass="9134">MNPDWCAIWQPLQLPYSAGTLIFFCLVSPSSPWCLHVPSPSSALTCTASSSLFLATTHPGFYAQAEPSSATTCISIAPPLLAYTTP</sequence>
<organism evidence="1 2">
    <name type="scientific">Sorghum bicolor</name>
    <name type="common">Sorghum</name>
    <name type="synonym">Sorghum vulgare</name>
    <dbReference type="NCBI Taxonomy" id="4558"/>
    <lineage>
        <taxon>Eukaryota</taxon>
        <taxon>Viridiplantae</taxon>
        <taxon>Streptophyta</taxon>
        <taxon>Embryophyta</taxon>
        <taxon>Tracheophyta</taxon>
        <taxon>Spermatophyta</taxon>
        <taxon>Magnoliopsida</taxon>
        <taxon>Liliopsida</taxon>
        <taxon>Poales</taxon>
        <taxon>Poaceae</taxon>
        <taxon>PACMAD clade</taxon>
        <taxon>Panicoideae</taxon>
        <taxon>Andropogonodae</taxon>
        <taxon>Andropogoneae</taxon>
        <taxon>Sorghinae</taxon>
        <taxon>Sorghum</taxon>
    </lineage>
</organism>
<dbReference type="AlphaFoldDB" id="A0A1B6P856"/>
<dbReference type="InParanoid" id="A0A1B6P856"/>
<reference evidence="1 2" key="1">
    <citation type="journal article" date="2009" name="Nature">
        <title>The Sorghum bicolor genome and the diversification of grasses.</title>
        <authorList>
            <person name="Paterson A.H."/>
            <person name="Bowers J.E."/>
            <person name="Bruggmann R."/>
            <person name="Dubchak I."/>
            <person name="Grimwood J."/>
            <person name="Gundlach H."/>
            <person name="Haberer G."/>
            <person name="Hellsten U."/>
            <person name="Mitros T."/>
            <person name="Poliakov A."/>
            <person name="Schmutz J."/>
            <person name="Spannagl M."/>
            <person name="Tang H."/>
            <person name="Wang X."/>
            <person name="Wicker T."/>
            <person name="Bharti A.K."/>
            <person name="Chapman J."/>
            <person name="Feltus F.A."/>
            <person name="Gowik U."/>
            <person name="Grigoriev I.V."/>
            <person name="Lyons E."/>
            <person name="Maher C.A."/>
            <person name="Martis M."/>
            <person name="Narechania A."/>
            <person name="Otillar R.P."/>
            <person name="Penning B.W."/>
            <person name="Salamov A.A."/>
            <person name="Wang Y."/>
            <person name="Zhang L."/>
            <person name="Carpita N.C."/>
            <person name="Freeling M."/>
            <person name="Gingle A.R."/>
            <person name="Hash C.T."/>
            <person name="Keller B."/>
            <person name="Klein P."/>
            <person name="Kresovich S."/>
            <person name="McCann M.C."/>
            <person name="Ming R."/>
            <person name="Peterson D.G."/>
            <person name="Mehboob-ur-Rahman"/>
            <person name="Ware D."/>
            <person name="Westhoff P."/>
            <person name="Mayer K.F."/>
            <person name="Messing J."/>
            <person name="Rokhsar D.S."/>
        </authorList>
    </citation>
    <scope>NUCLEOTIDE SEQUENCE [LARGE SCALE GENOMIC DNA]</scope>
    <source>
        <strain evidence="2">cv. BTx623</strain>
    </source>
</reference>
<evidence type="ECO:0000313" key="2">
    <source>
        <dbReference type="Proteomes" id="UP000000768"/>
    </source>
</evidence>
<reference evidence="2" key="2">
    <citation type="journal article" date="2018" name="Plant J.">
        <title>The Sorghum bicolor reference genome: improved assembly, gene annotations, a transcriptome atlas, and signatures of genome organization.</title>
        <authorList>
            <person name="McCormick R.F."/>
            <person name="Truong S.K."/>
            <person name="Sreedasyam A."/>
            <person name="Jenkins J."/>
            <person name="Shu S."/>
            <person name="Sims D."/>
            <person name="Kennedy M."/>
            <person name="Amirebrahimi M."/>
            <person name="Weers B.D."/>
            <person name="McKinley B."/>
            <person name="Mattison A."/>
            <person name="Morishige D.T."/>
            <person name="Grimwood J."/>
            <person name="Schmutz J."/>
            <person name="Mullet J.E."/>
        </authorList>
    </citation>
    <scope>NUCLEOTIDE SEQUENCE [LARGE SCALE GENOMIC DNA]</scope>
    <source>
        <strain evidence="2">cv. BTx623</strain>
    </source>
</reference>
<accession>A0A1B6P856</accession>
<gene>
    <name evidence="1" type="ORF">SORBI_3009G129650</name>
</gene>
<dbReference type="EMBL" id="CM000768">
    <property type="protein sequence ID" value="KXG21939.2"/>
    <property type="molecule type" value="Genomic_DNA"/>
</dbReference>
<dbReference type="Proteomes" id="UP000000768">
    <property type="component" value="Chromosome 9"/>
</dbReference>
<proteinExistence type="predicted"/>
<evidence type="ECO:0000313" key="1">
    <source>
        <dbReference type="EMBL" id="KXG21939.2"/>
    </source>
</evidence>